<name>A0AAW2X618_9LAMI</name>
<dbReference type="CDD" id="cd00303">
    <property type="entry name" value="retropepsin_like"/>
    <property type="match status" value="1"/>
</dbReference>
<organism evidence="1">
    <name type="scientific">Sesamum latifolium</name>
    <dbReference type="NCBI Taxonomy" id="2727402"/>
    <lineage>
        <taxon>Eukaryota</taxon>
        <taxon>Viridiplantae</taxon>
        <taxon>Streptophyta</taxon>
        <taxon>Embryophyta</taxon>
        <taxon>Tracheophyta</taxon>
        <taxon>Spermatophyta</taxon>
        <taxon>Magnoliopsida</taxon>
        <taxon>eudicotyledons</taxon>
        <taxon>Gunneridae</taxon>
        <taxon>Pentapetalae</taxon>
        <taxon>asterids</taxon>
        <taxon>lamiids</taxon>
        <taxon>Lamiales</taxon>
        <taxon>Pedaliaceae</taxon>
        <taxon>Sesamum</taxon>
    </lineage>
</organism>
<dbReference type="AlphaFoldDB" id="A0AAW2X618"/>
<proteinExistence type="predicted"/>
<reference evidence="1" key="2">
    <citation type="journal article" date="2024" name="Plant">
        <title>Genomic evolution and insights into agronomic trait innovations of Sesamum species.</title>
        <authorList>
            <person name="Miao H."/>
            <person name="Wang L."/>
            <person name="Qu L."/>
            <person name="Liu H."/>
            <person name="Sun Y."/>
            <person name="Le M."/>
            <person name="Wang Q."/>
            <person name="Wei S."/>
            <person name="Zheng Y."/>
            <person name="Lin W."/>
            <person name="Duan Y."/>
            <person name="Cao H."/>
            <person name="Xiong S."/>
            <person name="Wang X."/>
            <person name="Wei L."/>
            <person name="Li C."/>
            <person name="Ma Q."/>
            <person name="Ju M."/>
            <person name="Zhao R."/>
            <person name="Li G."/>
            <person name="Mu C."/>
            <person name="Tian Q."/>
            <person name="Mei H."/>
            <person name="Zhang T."/>
            <person name="Gao T."/>
            <person name="Zhang H."/>
        </authorList>
    </citation>
    <scope>NUCLEOTIDE SEQUENCE</scope>
    <source>
        <strain evidence="1">KEN1</strain>
    </source>
</reference>
<reference evidence="1" key="1">
    <citation type="submission" date="2020-06" db="EMBL/GenBank/DDBJ databases">
        <authorList>
            <person name="Li T."/>
            <person name="Hu X."/>
            <person name="Zhang T."/>
            <person name="Song X."/>
            <person name="Zhang H."/>
            <person name="Dai N."/>
            <person name="Sheng W."/>
            <person name="Hou X."/>
            <person name="Wei L."/>
        </authorList>
    </citation>
    <scope>NUCLEOTIDE SEQUENCE</scope>
    <source>
        <strain evidence="1">KEN1</strain>
        <tissue evidence="1">Leaf</tissue>
    </source>
</reference>
<dbReference type="InterPro" id="IPR021109">
    <property type="entry name" value="Peptidase_aspartic_dom_sf"/>
</dbReference>
<gene>
    <name evidence="1" type="ORF">Slati_1476200</name>
</gene>
<evidence type="ECO:0000313" key="1">
    <source>
        <dbReference type="EMBL" id="KAL0449198.1"/>
    </source>
</evidence>
<accession>A0AAW2X618</accession>
<dbReference type="PANTHER" id="PTHR33240">
    <property type="entry name" value="OS08G0508500 PROTEIN"/>
    <property type="match status" value="1"/>
</dbReference>
<dbReference type="PANTHER" id="PTHR33240:SF15">
    <property type="entry name" value="GAG-PRO-LIKE PROTEIN"/>
    <property type="match status" value="1"/>
</dbReference>
<sequence length="423" mass="47578">MAVNVAPFKLKGIAKDSVAPKNNVPYEKPQRKLTLKEMQARQYPFLDSDIPRIFDDLLEANLIDLSEMKQSEEAEWKDDPKSKPHNHPLFVPGYVREQKVNRILIDGGSAVNILLLRILKELGIPIDELSNSCLMIQSFNQGGQRVVGIIRMQLTMEDMVSTALFHVIDSKTSYNMLLDRPWLHENDVAPSTWHQCFKYCRNGIVKKVLGDSKLFTEVESHFADVKYYIECGKKEKEILPSEEPKSCGNQNTTKNDSSIVKVELPKDLLLSLTQINSKQPSKPPLKGFVPSTQEEKGGHEALAIYEKGFDPKAFKLLVKAGYNPKEKSSLGKLPPEATGKKLHGLNATQIMLKEKGHAIQDSRVGLGFTPPKPVRIVIKRVSSNYVVEGFSSTEDDKEKENSRESVFNRLGPYRKALHGIANK</sequence>
<dbReference type="EMBL" id="JACGWN010000005">
    <property type="protein sequence ID" value="KAL0449198.1"/>
    <property type="molecule type" value="Genomic_DNA"/>
</dbReference>
<comment type="caution">
    <text evidence="1">The sequence shown here is derived from an EMBL/GenBank/DDBJ whole genome shotgun (WGS) entry which is preliminary data.</text>
</comment>
<evidence type="ECO:0008006" key="2">
    <source>
        <dbReference type="Google" id="ProtNLM"/>
    </source>
</evidence>
<protein>
    <recommendedName>
        <fullName evidence="2">G-patch domain-containing protein</fullName>
    </recommendedName>
</protein>
<dbReference type="Gene3D" id="2.40.70.10">
    <property type="entry name" value="Acid Proteases"/>
    <property type="match status" value="1"/>
</dbReference>